<dbReference type="InterPro" id="IPR018060">
    <property type="entry name" value="HTH_AraC"/>
</dbReference>
<dbReference type="PROSITE" id="PS01124">
    <property type="entry name" value="HTH_ARAC_FAMILY_2"/>
    <property type="match status" value="1"/>
</dbReference>
<dbReference type="PRINTS" id="PR00032">
    <property type="entry name" value="HTHARAC"/>
</dbReference>
<dbReference type="InterPro" id="IPR050204">
    <property type="entry name" value="AraC_XylS_family_regulators"/>
</dbReference>
<dbReference type="EMBL" id="AP025739">
    <property type="protein sequence ID" value="BDI30220.1"/>
    <property type="molecule type" value="Genomic_DNA"/>
</dbReference>
<dbReference type="InterPro" id="IPR011051">
    <property type="entry name" value="RmlC_Cupin_sf"/>
</dbReference>
<evidence type="ECO:0000256" key="1">
    <source>
        <dbReference type="ARBA" id="ARBA00023015"/>
    </source>
</evidence>
<dbReference type="Pfam" id="PF12833">
    <property type="entry name" value="HTH_18"/>
    <property type="match status" value="1"/>
</dbReference>
<gene>
    <name evidence="4" type="ORF">CCAX7_22710</name>
</gene>
<dbReference type="InterPro" id="IPR009057">
    <property type="entry name" value="Homeodomain-like_sf"/>
</dbReference>
<dbReference type="SUPFAM" id="SSF46689">
    <property type="entry name" value="Homeodomain-like"/>
    <property type="match status" value="1"/>
</dbReference>
<name>A0A402CUZ7_9BACT</name>
<dbReference type="Gene3D" id="2.60.120.10">
    <property type="entry name" value="Jelly Rolls"/>
    <property type="match status" value="1"/>
</dbReference>
<dbReference type="PANTHER" id="PTHR46796:SF13">
    <property type="entry name" value="HTH-TYPE TRANSCRIPTIONAL ACTIVATOR RHAS"/>
    <property type="match status" value="1"/>
</dbReference>
<evidence type="ECO:0000313" key="4">
    <source>
        <dbReference type="EMBL" id="BDI30220.1"/>
    </source>
</evidence>
<dbReference type="PANTHER" id="PTHR46796">
    <property type="entry name" value="HTH-TYPE TRANSCRIPTIONAL ACTIVATOR RHAS-RELATED"/>
    <property type="match status" value="1"/>
</dbReference>
<reference evidence="4 5" key="1">
    <citation type="journal article" date="2019" name="Int. J. Syst. Evol. Microbiol.">
        <title>Capsulimonas corticalis gen. nov., sp. nov., an aerobic capsulated bacterium, of a novel bacterial order, Capsulimonadales ord. nov., of the class Armatimonadia of the phylum Armatimonadetes.</title>
        <authorList>
            <person name="Li J."/>
            <person name="Kudo C."/>
            <person name="Tonouchi A."/>
        </authorList>
    </citation>
    <scope>NUCLEOTIDE SEQUENCE [LARGE SCALE GENOMIC DNA]</scope>
    <source>
        <strain evidence="4 5">AX-7</strain>
    </source>
</reference>
<dbReference type="GO" id="GO:0043565">
    <property type="term" value="F:sequence-specific DNA binding"/>
    <property type="evidence" value="ECO:0007669"/>
    <property type="project" value="InterPro"/>
</dbReference>
<sequence>MRKPALHLRWDETAPGRDFHAALVHFTSGGGVDHTHDFWEMMYVVSGDGLHVVNGAARTLGEGDLLLIRPSDIHRIAASPGASLLFINVAFRAGAWADFLPVAGLMSEAQAWTSGAQPPSARVDAGVRRDTALAAFRRALSAFQDNPSRLELCRFWTSALPLLQHADADTTADSGPDWLRRSCRAMRETQNLIDGLPRLTALSGVSPAHLSRTIKQHRGQTPTEFVNDLRLARAATLLATTPDEIIDIAGDCGFDNLSYFYRRFRKKYGHTPRDYRLRARWSVAP</sequence>
<dbReference type="SUPFAM" id="SSF51182">
    <property type="entry name" value="RmlC-like cupins"/>
    <property type="match status" value="1"/>
</dbReference>
<organism evidence="4 5">
    <name type="scientific">Capsulimonas corticalis</name>
    <dbReference type="NCBI Taxonomy" id="2219043"/>
    <lineage>
        <taxon>Bacteria</taxon>
        <taxon>Bacillati</taxon>
        <taxon>Armatimonadota</taxon>
        <taxon>Armatimonadia</taxon>
        <taxon>Capsulimonadales</taxon>
        <taxon>Capsulimonadaceae</taxon>
        <taxon>Capsulimonas</taxon>
    </lineage>
</organism>
<proteinExistence type="predicted"/>
<dbReference type="InterPro" id="IPR003313">
    <property type="entry name" value="AraC-bd"/>
</dbReference>
<keyword evidence="5" id="KW-1185">Reference proteome</keyword>
<dbReference type="InterPro" id="IPR014710">
    <property type="entry name" value="RmlC-like_jellyroll"/>
</dbReference>
<evidence type="ECO:0000256" key="3">
    <source>
        <dbReference type="ARBA" id="ARBA00023163"/>
    </source>
</evidence>
<dbReference type="KEGG" id="ccot:CCAX7_22710"/>
<dbReference type="SMART" id="SM00342">
    <property type="entry name" value="HTH_ARAC"/>
    <property type="match status" value="1"/>
</dbReference>
<dbReference type="Pfam" id="PF02311">
    <property type="entry name" value="AraC_binding"/>
    <property type="match status" value="1"/>
</dbReference>
<dbReference type="InterPro" id="IPR020449">
    <property type="entry name" value="Tscrpt_reg_AraC-type_HTH"/>
</dbReference>
<protein>
    <submittedName>
        <fullName evidence="4">Uncharacterized protein</fullName>
    </submittedName>
</protein>
<keyword evidence="3" id="KW-0804">Transcription</keyword>
<keyword evidence="1" id="KW-0805">Transcription regulation</keyword>
<accession>A0A402CUZ7</accession>
<evidence type="ECO:0000313" key="5">
    <source>
        <dbReference type="Proteomes" id="UP000287394"/>
    </source>
</evidence>
<evidence type="ECO:0000256" key="2">
    <source>
        <dbReference type="ARBA" id="ARBA00023125"/>
    </source>
</evidence>
<dbReference type="Proteomes" id="UP000287394">
    <property type="component" value="Chromosome"/>
</dbReference>
<dbReference type="GO" id="GO:0003700">
    <property type="term" value="F:DNA-binding transcription factor activity"/>
    <property type="evidence" value="ECO:0007669"/>
    <property type="project" value="InterPro"/>
</dbReference>
<dbReference type="AlphaFoldDB" id="A0A402CUZ7"/>
<keyword evidence="2" id="KW-0238">DNA-binding</keyword>
<dbReference type="Gene3D" id="1.10.10.60">
    <property type="entry name" value="Homeodomain-like"/>
    <property type="match status" value="2"/>
</dbReference>